<protein>
    <submittedName>
        <fullName evidence="2">Protein NDRG3</fullName>
    </submittedName>
</protein>
<gene>
    <name evidence="2" type="primary">NDRG3</name>
    <name evidence="2" type="ORF">EYF80_033179</name>
</gene>
<keyword evidence="3" id="KW-1185">Reference proteome</keyword>
<dbReference type="Pfam" id="PF03096">
    <property type="entry name" value="Ndr"/>
    <property type="match status" value="1"/>
</dbReference>
<dbReference type="Proteomes" id="UP000314294">
    <property type="component" value="Unassembled WGS sequence"/>
</dbReference>
<organism evidence="2 3">
    <name type="scientific">Liparis tanakae</name>
    <name type="common">Tanaka's snailfish</name>
    <dbReference type="NCBI Taxonomy" id="230148"/>
    <lineage>
        <taxon>Eukaryota</taxon>
        <taxon>Metazoa</taxon>
        <taxon>Chordata</taxon>
        <taxon>Craniata</taxon>
        <taxon>Vertebrata</taxon>
        <taxon>Euteleostomi</taxon>
        <taxon>Actinopterygii</taxon>
        <taxon>Neopterygii</taxon>
        <taxon>Teleostei</taxon>
        <taxon>Neoteleostei</taxon>
        <taxon>Acanthomorphata</taxon>
        <taxon>Eupercaria</taxon>
        <taxon>Perciformes</taxon>
        <taxon>Cottioidei</taxon>
        <taxon>Cottales</taxon>
        <taxon>Liparidae</taxon>
        <taxon>Liparis</taxon>
    </lineage>
</organism>
<evidence type="ECO:0000313" key="2">
    <source>
        <dbReference type="EMBL" id="TNN56642.1"/>
    </source>
</evidence>
<feature type="region of interest" description="Disordered" evidence="1">
    <location>
        <begin position="150"/>
        <end position="204"/>
    </location>
</feature>
<dbReference type="EMBL" id="SRLO01000424">
    <property type="protein sequence ID" value="TNN56642.1"/>
    <property type="molecule type" value="Genomic_DNA"/>
</dbReference>
<name>A0A4Z2GV75_9TELE</name>
<dbReference type="InterPro" id="IPR004142">
    <property type="entry name" value="NDRG"/>
</dbReference>
<evidence type="ECO:0000313" key="3">
    <source>
        <dbReference type="Proteomes" id="UP000314294"/>
    </source>
</evidence>
<proteinExistence type="predicted"/>
<feature type="compositionally biased region" description="Basic and acidic residues" evidence="1">
    <location>
        <begin position="150"/>
        <end position="172"/>
    </location>
</feature>
<evidence type="ECO:0000256" key="1">
    <source>
        <dbReference type="SAM" id="MobiDB-lite"/>
    </source>
</evidence>
<dbReference type="AlphaFoldDB" id="A0A4Z2GV75"/>
<sequence>MALIFNTSVCVTGCEHDVKKAHAVLHVTMRGVARGNRPTILTYHVIALNRETVHEGAEPHLDEVQFEVLGHLVGLADPEDVPDDVLRGVAQRPQLLHHLVGLVDVPVHAVSQHAFHQQRVGLVAHFEHVVAVDVAEAGVGGLQVVQRLEDGTESQRRTGQEVRGGRERKSVEDGTGSQLRIGQEVSGRRNRKSVKDGTGCQWMT</sequence>
<comment type="caution">
    <text evidence="2">The sequence shown here is derived from an EMBL/GenBank/DDBJ whole genome shotgun (WGS) entry which is preliminary data.</text>
</comment>
<reference evidence="2 3" key="1">
    <citation type="submission" date="2019-03" db="EMBL/GenBank/DDBJ databases">
        <title>First draft genome of Liparis tanakae, snailfish: a comprehensive survey of snailfish specific genes.</title>
        <authorList>
            <person name="Kim W."/>
            <person name="Song I."/>
            <person name="Jeong J.-H."/>
            <person name="Kim D."/>
            <person name="Kim S."/>
            <person name="Ryu S."/>
            <person name="Song J.Y."/>
            <person name="Lee S.K."/>
        </authorList>
    </citation>
    <scope>NUCLEOTIDE SEQUENCE [LARGE SCALE GENOMIC DNA]</scope>
    <source>
        <tissue evidence="2">Muscle</tissue>
    </source>
</reference>
<accession>A0A4Z2GV75</accession>